<dbReference type="Pfam" id="PF01381">
    <property type="entry name" value="HTH_3"/>
    <property type="match status" value="1"/>
</dbReference>
<accession>A0A6I3KKL6</accession>
<dbReference type="InterPro" id="IPR010982">
    <property type="entry name" value="Lambda_DNA-bd_dom_sf"/>
</dbReference>
<feature type="compositionally biased region" description="Low complexity" evidence="1">
    <location>
        <begin position="93"/>
        <end position="107"/>
    </location>
</feature>
<reference evidence="3 4" key="1">
    <citation type="submission" date="2019-11" db="EMBL/GenBank/DDBJ databases">
        <title>Identification of a novel strain.</title>
        <authorList>
            <person name="Xu Q."/>
            <person name="Wang G."/>
        </authorList>
    </citation>
    <scope>NUCLEOTIDE SEQUENCE [LARGE SCALE GENOMIC DNA]</scope>
    <source>
        <strain evidence="4">xq</strain>
    </source>
</reference>
<dbReference type="AlphaFoldDB" id="A0A6I3KKL6"/>
<dbReference type="Gene3D" id="1.10.260.40">
    <property type="entry name" value="lambda repressor-like DNA-binding domains"/>
    <property type="match status" value="1"/>
</dbReference>
<dbReference type="EMBL" id="WMBQ01000001">
    <property type="protein sequence ID" value="MTD94908.1"/>
    <property type="molecule type" value="Genomic_DNA"/>
</dbReference>
<dbReference type="PROSITE" id="PS50943">
    <property type="entry name" value="HTH_CROC1"/>
    <property type="match status" value="1"/>
</dbReference>
<dbReference type="Proteomes" id="UP000440694">
    <property type="component" value="Unassembled WGS sequence"/>
</dbReference>
<evidence type="ECO:0000256" key="1">
    <source>
        <dbReference type="SAM" id="MobiDB-lite"/>
    </source>
</evidence>
<name>A0A6I3KKL6_9HYPH</name>
<sequence length="115" mass="12479">MKRVAPIKRMRWQLGLSQEEFANRFEIPIGTLRDWEQGRSSPDRPARAYLKVISSDPGFVSRALHADEATSVSASRLAAKALSNQDSLGRSAKGLAASALSQGAGAQRGRKKKNS</sequence>
<dbReference type="InterPro" id="IPR001387">
    <property type="entry name" value="Cro/C1-type_HTH"/>
</dbReference>
<dbReference type="GO" id="GO:0003677">
    <property type="term" value="F:DNA binding"/>
    <property type="evidence" value="ECO:0007669"/>
    <property type="project" value="InterPro"/>
</dbReference>
<organism evidence="3 4">
    <name type="scientific">Hyphomicrobium album</name>
    <dbReference type="NCBI Taxonomy" id="2665159"/>
    <lineage>
        <taxon>Bacteria</taxon>
        <taxon>Pseudomonadati</taxon>
        <taxon>Pseudomonadota</taxon>
        <taxon>Alphaproteobacteria</taxon>
        <taxon>Hyphomicrobiales</taxon>
        <taxon>Hyphomicrobiaceae</taxon>
        <taxon>Hyphomicrobium</taxon>
    </lineage>
</organism>
<protein>
    <submittedName>
        <fullName evidence="3">Helix-turn-helix domain-containing protein</fullName>
    </submittedName>
</protein>
<evidence type="ECO:0000313" key="3">
    <source>
        <dbReference type="EMBL" id="MTD94908.1"/>
    </source>
</evidence>
<dbReference type="SUPFAM" id="SSF47413">
    <property type="entry name" value="lambda repressor-like DNA-binding domains"/>
    <property type="match status" value="1"/>
</dbReference>
<keyword evidence="4" id="KW-1185">Reference proteome</keyword>
<evidence type="ECO:0000259" key="2">
    <source>
        <dbReference type="PROSITE" id="PS50943"/>
    </source>
</evidence>
<comment type="caution">
    <text evidence="3">The sequence shown here is derived from an EMBL/GenBank/DDBJ whole genome shotgun (WGS) entry which is preliminary data.</text>
</comment>
<evidence type="ECO:0000313" key="4">
    <source>
        <dbReference type="Proteomes" id="UP000440694"/>
    </source>
</evidence>
<dbReference type="CDD" id="cd00093">
    <property type="entry name" value="HTH_XRE"/>
    <property type="match status" value="1"/>
</dbReference>
<proteinExistence type="predicted"/>
<feature type="region of interest" description="Disordered" evidence="1">
    <location>
        <begin position="93"/>
        <end position="115"/>
    </location>
</feature>
<feature type="domain" description="HTH cro/C1-type" evidence="2">
    <location>
        <begin position="7"/>
        <end position="43"/>
    </location>
</feature>
<gene>
    <name evidence="3" type="ORF">GIW81_11255</name>
</gene>